<dbReference type="Proteomes" id="UP000241462">
    <property type="component" value="Unassembled WGS sequence"/>
</dbReference>
<dbReference type="OrthoDB" id="10623141at2759"/>
<organism evidence="1 2">
    <name type="scientific">Coniella lustricola</name>
    <dbReference type="NCBI Taxonomy" id="2025994"/>
    <lineage>
        <taxon>Eukaryota</taxon>
        <taxon>Fungi</taxon>
        <taxon>Dikarya</taxon>
        <taxon>Ascomycota</taxon>
        <taxon>Pezizomycotina</taxon>
        <taxon>Sordariomycetes</taxon>
        <taxon>Sordariomycetidae</taxon>
        <taxon>Diaporthales</taxon>
        <taxon>Schizoparmaceae</taxon>
        <taxon>Coniella</taxon>
    </lineage>
</organism>
<dbReference type="InParanoid" id="A0A2T3A7R5"/>
<keyword evidence="2" id="KW-1185">Reference proteome</keyword>
<dbReference type="AlphaFoldDB" id="A0A2T3A7R5"/>
<gene>
    <name evidence="1" type="ORF">BD289DRAFT_262561</name>
</gene>
<accession>A0A2T3A7R5</accession>
<sequence>MPVAPCQQQWRIKFRARLLLAASAMEAPPPLTTTFIQHMTAFRDHMAQHKEFEKEVQKLAPFEFEVFSIASTKKQLENDAMYFSADEVASTFQQFPRAKVQRQEVRRLLLSDNKYILSVAYKATRVNDERPIISELKERIKTYLSPSATQELCSGEYNKDSFNSEADISMQNYSRSLPQDFRLRLF</sequence>
<proteinExistence type="predicted"/>
<evidence type="ECO:0000313" key="2">
    <source>
        <dbReference type="Proteomes" id="UP000241462"/>
    </source>
</evidence>
<reference evidence="1 2" key="1">
    <citation type="journal article" date="2018" name="Mycol. Prog.">
        <title>Coniella lustricola, a new species from submerged detritus.</title>
        <authorList>
            <person name="Raudabaugh D.B."/>
            <person name="Iturriaga T."/>
            <person name="Carver A."/>
            <person name="Mondo S."/>
            <person name="Pangilinan J."/>
            <person name="Lipzen A."/>
            <person name="He G."/>
            <person name="Amirebrahimi M."/>
            <person name="Grigoriev I.V."/>
            <person name="Miller A.N."/>
        </authorList>
    </citation>
    <scope>NUCLEOTIDE SEQUENCE [LARGE SCALE GENOMIC DNA]</scope>
    <source>
        <strain evidence="1 2">B22-T-1</strain>
    </source>
</reference>
<name>A0A2T3A7R5_9PEZI</name>
<protein>
    <submittedName>
        <fullName evidence="1">Uncharacterized protein</fullName>
    </submittedName>
</protein>
<evidence type="ECO:0000313" key="1">
    <source>
        <dbReference type="EMBL" id="PSR84380.1"/>
    </source>
</evidence>
<dbReference type="EMBL" id="KZ678444">
    <property type="protein sequence ID" value="PSR84380.1"/>
    <property type="molecule type" value="Genomic_DNA"/>
</dbReference>